<dbReference type="Proteomes" id="UP001500279">
    <property type="component" value="Unassembled WGS sequence"/>
</dbReference>
<comment type="caution">
    <text evidence="1">The sequence shown here is derived from an EMBL/GenBank/DDBJ whole genome shotgun (WGS) entry which is preliminary data.</text>
</comment>
<accession>A0ABN1JWK3</accession>
<protein>
    <submittedName>
        <fullName evidence="1">DUF2867 domain-containing protein</fullName>
    </submittedName>
</protein>
<evidence type="ECO:0000313" key="2">
    <source>
        <dbReference type="Proteomes" id="UP001500279"/>
    </source>
</evidence>
<keyword evidence="2" id="KW-1185">Reference proteome</keyword>
<organism evidence="1 2">
    <name type="scientific">Ideonella azotifigens</name>
    <dbReference type="NCBI Taxonomy" id="513160"/>
    <lineage>
        <taxon>Bacteria</taxon>
        <taxon>Pseudomonadati</taxon>
        <taxon>Pseudomonadota</taxon>
        <taxon>Betaproteobacteria</taxon>
        <taxon>Burkholderiales</taxon>
        <taxon>Sphaerotilaceae</taxon>
        <taxon>Ideonella</taxon>
    </lineage>
</organism>
<proteinExistence type="predicted"/>
<name>A0ABN1JWK3_9BURK</name>
<evidence type="ECO:0000313" key="1">
    <source>
        <dbReference type="EMBL" id="GAA0748109.1"/>
    </source>
</evidence>
<reference evidence="1 2" key="1">
    <citation type="journal article" date="2019" name="Int. J. Syst. Evol. Microbiol.">
        <title>The Global Catalogue of Microorganisms (GCM) 10K type strain sequencing project: providing services to taxonomists for standard genome sequencing and annotation.</title>
        <authorList>
            <consortium name="The Broad Institute Genomics Platform"/>
            <consortium name="The Broad Institute Genome Sequencing Center for Infectious Disease"/>
            <person name="Wu L."/>
            <person name="Ma J."/>
        </authorList>
    </citation>
    <scope>NUCLEOTIDE SEQUENCE [LARGE SCALE GENOMIC DNA]</scope>
    <source>
        <strain evidence="1 2">JCM 15503</strain>
    </source>
</reference>
<sequence>MTASLALPPGAARRKTVQTATFPSVTLPTGPGRVPVEVSLVAQLGHGAGTKLFFQALARQQRHARFVDELDEPSAKLGSTDFAKGDATALYSFGVGHGGHPFHRHAGHRVFTAISGSGGAQLRFSSATPAELAQDPESFLRALRHVNVPPDCLFTVRFSGETWHQFAPLHAHLGHPAFFALSTHTNELGGALSDAMRQQVLADQGDIPSLTELLPAAIAQLLNAAQPKPGEVPTTALSLHDRPGSLLEAACKRYRSGVGHLHRLRAGFWTRPGFVSTLHPARVLEAQELASHSLLRHELTDRTVHHQDSFSMLVPAPEPAAFDASQWLAALLDGFLDNPPLGVSRLMTIRNALVRPLKLRTSPLGCPVSSLLAPTTHARFAERFPVRAQEISPDGRLAQVILGADDRHLMFRTCASVRLLDNGAIEFSLATRVACKNLFGRLYMAAIAATHRQYIAPTMLAHAVTSALGQRTHPAPG</sequence>
<dbReference type="RefSeq" id="WP_141289590.1">
    <property type="nucleotide sequence ID" value="NZ_BAAAEW010000008.1"/>
</dbReference>
<gene>
    <name evidence="1" type="ORF">GCM10009107_17190</name>
</gene>
<dbReference type="Pfam" id="PF11066">
    <property type="entry name" value="DUF2867"/>
    <property type="match status" value="1"/>
</dbReference>
<dbReference type="EMBL" id="BAAAEW010000008">
    <property type="protein sequence ID" value="GAA0748109.1"/>
    <property type="molecule type" value="Genomic_DNA"/>
</dbReference>
<dbReference type="InterPro" id="IPR021295">
    <property type="entry name" value="DUF2867"/>
</dbReference>